<dbReference type="SMART" id="SM00564">
    <property type="entry name" value="PQQ"/>
    <property type="match status" value="6"/>
</dbReference>
<feature type="signal peptide" evidence="4">
    <location>
        <begin position="1"/>
        <end position="20"/>
    </location>
</feature>
<dbReference type="GO" id="GO:0043165">
    <property type="term" value="P:Gram-negative-bacterium-type cell outer membrane assembly"/>
    <property type="evidence" value="ECO:0007669"/>
    <property type="project" value="UniProtKB-UniRule"/>
</dbReference>
<keyword evidence="1 4" id="KW-0732">Signal</keyword>
<dbReference type="GO" id="GO:0051205">
    <property type="term" value="P:protein insertion into membrane"/>
    <property type="evidence" value="ECO:0007669"/>
    <property type="project" value="UniProtKB-UniRule"/>
</dbReference>
<dbReference type="NCBIfam" id="TIGR03300">
    <property type="entry name" value="assembly_YfgL"/>
    <property type="match status" value="1"/>
</dbReference>
<protein>
    <recommendedName>
        <fullName evidence="4">Outer membrane protein assembly factor BamB</fullName>
    </recommendedName>
</protein>
<evidence type="ECO:0000256" key="1">
    <source>
        <dbReference type="ARBA" id="ARBA00022729"/>
    </source>
</evidence>
<feature type="domain" description="Pyrrolo-quinoline quinone repeat" evidence="5">
    <location>
        <begin position="85"/>
        <end position="316"/>
    </location>
</feature>
<dbReference type="InterPro" id="IPR017687">
    <property type="entry name" value="BamB"/>
</dbReference>
<proteinExistence type="inferred from homology"/>
<dbReference type="SUPFAM" id="SSF50998">
    <property type="entry name" value="Quinoprotein alcohol dehydrogenase-like"/>
    <property type="match status" value="1"/>
</dbReference>
<dbReference type="InterPro" id="IPR018391">
    <property type="entry name" value="PQQ_b-propeller_rpt"/>
</dbReference>
<dbReference type="PANTHER" id="PTHR34512:SF30">
    <property type="entry name" value="OUTER MEMBRANE PROTEIN ASSEMBLY FACTOR BAMB"/>
    <property type="match status" value="1"/>
</dbReference>
<evidence type="ECO:0000259" key="5">
    <source>
        <dbReference type="Pfam" id="PF13360"/>
    </source>
</evidence>
<dbReference type="PANTHER" id="PTHR34512">
    <property type="entry name" value="CELL SURFACE PROTEIN"/>
    <property type="match status" value="1"/>
</dbReference>
<comment type="subcellular location">
    <subcellularLocation>
        <location evidence="4">Cell outer membrane</location>
    </subcellularLocation>
</comment>
<dbReference type="GO" id="GO:0009279">
    <property type="term" value="C:cell outer membrane"/>
    <property type="evidence" value="ECO:0007669"/>
    <property type="project" value="UniProtKB-SubCell"/>
</dbReference>
<dbReference type="Proteomes" id="UP000294980">
    <property type="component" value="Unassembled WGS sequence"/>
</dbReference>
<dbReference type="InterPro" id="IPR015943">
    <property type="entry name" value="WD40/YVTN_repeat-like_dom_sf"/>
</dbReference>
<dbReference type="RefSeq" id="WP_240624294.1">
    <property type="nucleotide sequence ID" value="NZ_QQSW01000006.1"/>
</dbReference>
<evidence type="ECO:0000313" key="6">
    <source>
        <dbReference type="EMBL" id="TCO78442.1"/>
    </source>
</evidence>
<dbReference type="Pfam" id="PF13360">
    <property type="entry name" value="PQQ_2"/>
    <property type="match status" value="1"/>
</dbReference>
<accession>A0A4R2KZ33</accession>
<dbReference type="Gene3D" id="2.130.10.10">
    <property type="entry name" value="YVTN repeat-like/Quinoprotein amine dehydrogenase"/>
    <property type="match status" value="1"/>
</dbReference>
<dbReference type="EMBL" id="SLWX01000001">
    <property type="protein sequence ID" value="TCO78442.1"/>
    <property type="molecule type" value="Genomic_DNA"/>
</dbReference>
<keyword evidence="7" id="KW-1185">Reference proteome</keyword>
<organism evidence="6 7">
    <name type="scientific">Chromatocurvus halotolerans</name>
    <dbReference type="NCBI Taxonomy" id="1132028"/>
    <lineage>
        <taxon>Bacteria</taxon>
        <taxon>Pseudomonadati</taxon>
        <taxon>Pseudomonadota</taxon>
        <taxon>Gammaproteobacteria</taxon>
        <taxon>Cellvibrionales</taxon>
        <taxon>Halieaceae</taxon>
        <taxon>Chromatocurvus</taxon>
    </lineage>
</organism>
<comment type="subunit">
    <text evidence="4">Part of the Bam complex.</text>
</comment>
<evidence type="ECO:0000256" key="4">
    <source>
        <dbReference type="HAMAP-Rule" id="MF_00923"/>
    </source>
</evidence>
<keyword evidence="3 4" id="KW-0998">Cell outer membrane</keyword>
<name>A0A4R2KZ33_9GAMM</name>
<evidence type="ECO:0000256" key="2">
    <source>
        <dbReference type="ARBA" id="ARBA00023136"/>
    </source>
</evidence>
<comment type="caution">
    <text evidence="6">The sequence shown here is derived from an EMBL/GenBank/DDBJ whole genome shotgun (WGS) entry which is preliminary data.</text>
</comment>
<comment type="function">
    <text evidence="4">Part of the outer membrane protein assembly complex, which is involved in assembly and insertion of beta-barrel proteins into the outer membrane.</text>
</comment>
<reference evidence="6 7" key="1">
    <citation type="submission" date="2019-03" db="EMBL/GenBank/DDBJ databases">
        <title>Genomic Encyclopedia of Type Strains, Phase IV (KMG-IV): sequencing the most valuable type-strain genomes for metagenomic binning, comparative biology and taxonomic classification.</title>
        <authorList>
            <person name="Goeker M."/>
        </authorList>
    </citation>
    <scope>NUCLEOTIDE SEQUENCE [LARGE SCALE GENOMIC DNA]</scope>
    <source>
        <strain evidence="6 7">DSM 23344</strain>
    </source>
</reference>
<evidence type="ECO:0000256" key="3">
    <source>
        <dbReference type="ARBA" id="ARBA00023237"/>
    </source>
</evidence>
<dbReference type="InterPro" id="IPR011047">
    <property type="entry name" value="Quinoprotein_ADH-like_sf"/>
</dbReference>
<sequence precursor="true">MRMVFFRLAGVLMLSLCLGACTTVKDWFSMDDDEDPRRPADLVDFEPSARLERLWSVGVGNGQGKGLNKLQPVIADEWIYVASSDGRVAAVERRSGDKRWEKRLEKSLSGGVGHYGDSLFLGTADGELMRLSASDGGIVWSIPVSGEILAPPQGNGRVVVVQTYDGKLHGYEHDTGKRRWSYDSNVPVLTLRGTSTPIISDGRVFAGFASGRVVAFDARSGSIEWETRVAIPQGRSEIERIVDIDGTMALVGGELYAASYQGRIVAIEARGGNRIWQRDVSSYSGVSVGFNNVYVADDDGSVKAFLRNGQGIRWEQGALAYRELSRPTPVSSYLAVVDLEGYLHLMSQVDGSFAAREKVDGKGARADMLSDGRTLYVYGNSGKLMAYEITARET</sequence>
<keyword evidence="2 4" id="KW-0472">Membrane</keyword>
<dbReference type="HAMAP" id="MF_00923">
    <property type="entry name" value="OM_assembly_BamB"/>
    <property type="match status" value="1"/>
</dbReference>
<comment type="similarity">
    <text evidence="4">Belongs to the BamB family.</text>
</comment>
<dbReference type="AlphaFoldDB" id="A0A4R2KZ33"/>
<evidence type="ECO:0000313" key="7">
    <source>
        <dbReference type="Proteomes" id="UP000294980"/>
    </source>
</evidence>
<feature type="chain" id="PRO_5021052127" description="Outer membrane protein assembly factor BamB" evidence="4">
    <location>
        <begin position="21"/>
        <end position="394"/>
    </location>
</feature>
<dbReference type="InterPro" id="IPR002372">
    <property type="entry name" value="PQQ_rpt_dom"/>
</dbReference>
<gene>
    <name evidence="4" type="primary">bamB</name>
    <name evidence="6" type="ORF">EV688_101259</name>
</gene>